<gene>
    <name evidence="1" type="ORF">Q428_08865</name>
</gene>
<evidence type="ECO:0000313" key="2">
    <source>
        <dbReference type="Proteomes" id="UP000019681"/>
    </source>
</evidence>
<organism evidence="1 2">
    <name type="scientific">Fervidicella metallireducens AeB</name>
    <dbReference type="NCBI Taxonomy" id="1403537"/>
    <lineage>
        <taxon>Bacteria</taxon>
        <taxon>Bacillati</taxon>
        <taxon>Bacillota</taxon>
        <taxon>Clostridia</taxon>
        <taxon>Eubacteriales</taxon>
        <taxon>Clostridiaceae</taxon>
        <taxon>Fervidicella</taxon>
    </lineage>
</organism>
<evidence type="ECO:0000313" key="1">
    <source>
        <dbReference type="EMBL" id="EYE88302.1"/>
    </source>
</evidence>
<dbReference type="AlphaFoldDB" id="A0A017RUE3"/>
<proteinExistence type="predicted"/>
<accession>A0A017RUE3</accession>
<reference evidence="1 2" key="1">
    <citation type="journal article" date="2014" name="Genome Announc.">
        <title>Draft Genome Sequence of Fervidicella metallireducens Strain AeBT, an Iron-Reducing Thermoanaerobe from the Great Artesian Basin.</title>
        <authorList>
            <person name="Patel B.K."/>
        </authorList>
    </citation>
    <scope>NUCLEOTIDE SEQUENCE [LARGE SCALE GENOMIC DNA]</scope>
    <source>
        <strain evidence="1 2">AeB</strain>
    </source>
</reference>
<dbReference type="STRING" id="1403537.Q428_08865"/>
<name>A0A017RUE3_9CLOT</name>
<comment type="caution">
    <text evidence="1">The sequence shown here is derived from an EMBL/GenBank/DDBJ whole genome shotgun (WGS) entry which is preliminary data.</text>
</comment>
<dbReference type="EMBL" id="AZQP01000024">
    <property type="protein sequence ID" value="EYE88302.1"/>
    <property type="molecule type" value="Genomic_DNA"/>
</dbReference>
<keyword evidence="2" id="KW-1185">Reference proteome</keyword>
<protein>
    <submittedName>
        <fullName evidence="1">Uncharacterized protein</fullName>
    </submittedName>
</protein>
<dbReference type="Proteomes" id="UP000019681">
    <property type="component" value="Unassembled WGS sequence"/>
</dbReference>
<sequence length="72" mass="8379">METLKELKLKMLNLLVEQAEVLARINAEHFNEMEPEQARKNAVTILSIYQEVEMYLNEINQLDSNNSLADED</sequence>